<keyword evidence="3" id="KW-0812">Transmembrane</keyword>
<dbReference type="Pfam" id="PF10145">
    <property type="entry name" value="PhageMin_Tail"/>
    <property type="match status" value="1"/>
</dbReference>
<dbReference type="PANTHER" id="PTHR37813">
    <property type="entry name" value="FELS-2 PROPHAGE PROTEIN"/>
    <property type="match status" value="1"/>
</dbReference>
<dbReference type="EMBL" id="BK016224">
    <property type="protein sequence ID" value="DAG03124.1"/>
    <property type="molecule type" value="Genomic_DNA"/>
</dbReference>
<keyword evidence="1" id="KW-1245">Viral tail assembly</keyword>
<dbReference type="GO" id="GO:0098003">
    <property type="term" value="P:viral tail assembly"/>
    <property type="evidence" value="ECO:0007669"/>
    <property type="project" value="UniProtKB-KW"/>
</dbReference>
<proteinExistence type="predicted"/>
<evidence type="ECO:0000313" key="5">
    <source>
        <dbReference type="EMBL" id="DAG03124.1"/>
    </source>
</evidence>
<evidence type="ECO:0000256" key="3">
    <source>
        <dbReference type="SAM" id="Phobius"/>
    </source>
</evidence>
<feature type="domain" description="Phage tail tape measure protein" evidence="4">
    <location>
        <begin position="114"/>
        <end position="328"/>
    </location>
</feature>
<organism evidence="5">
    <name type="scientific">Caudovirales sp. ctCpR1</name>
    <dbReference type="NCBI Taxonomy" id="2825760"/>
    <lineage>
        <taxon>Viruses</taxon>
        <taxon>Duplodnaviria</taxon>
        <taxon>Heunggongvirae</taxon>
        <taxon>Uroviricota</taxon>
        <taxon>Caudoviricetes</taxon>
    </lineage>
</organism>
<evidence type="ECO:0000259" key="4">
    <source>
        <dbReference type="Pfam" id="PF10145"/>
    </source>
</evidence>
<name>A0A8S5V8S8_9CAUD</name>
<keyword evidence="3" id="KW-1133">Transmembrane helix</keyword>
<dbReference type="NCBIfam" id="TIGR01760">
    <property type="entry name" value="tape_meas_TP901"/>
    <property type="match status" value="1"/>
</dbReference>
<feature type="transmembrane region" description="Helical" evidence="3">
    <location>
        <begin position="989"/>
        <end position="1011"/>
    </location>
</feature>
<evidence type="ECO:0000256" key="2">
    <source>
        <dbReference type="ARBA" id="ARBA00022612"/>
    </source>
</evidence>
<sequence>MAKTTELELAIKIAGRVDPSLQAAISQAQKQVSTLSATLGHIGRVGLAVMGVGLAATVKGIADCTTEAEKFESQMAPVIRYVDGLADSMGNVSDAMAENGKTFKQNRDELARYIQDLSTEIPRDTEQLTQISAALGQSGIGVDEQINTSILRDTAKSATAMDLDDQTAGNYMAKWQVAFTKKDADGNTTQFSHDDVMELMDQINYLAAHNATTAPEVAQSVNQAASFGQIAGIDPAATAAIATAMQATGVATDRVGTSITRIYTNLSKGENATKKQKEMLEELGFTAEGVAKSLTTPGQGVSTLRSIFGAINEMPDERKVAALSTLFGQWAIEGGAKIVNNLPLLDKTLAEVQDKEAYTGSMEREFIINASTSKSIDMMMSNAKTALMQDIGEQFLPVKKQFATLAIDMMNGLRQNMPQLTQLASTLADIATKGVTALGDAMQSAMPYIQQGLDYLNQNGEKVAKILAGMAGAFAAMSIAPQAEMAAKGVGGVVKGGAGLLGSAINAVAGNPTGNGKQSIGAALLGRITGGVANAGSAVNTASNFATAAGRTRGGVLGAGWAMLKNTIMGGNSTASLAQQAATTPGLLNYMPTMRQAIAASPAGQAVSGAASGIFGGLRSYLGGIGGALTANRQPFTLAGGALANTGIGQAVQAARQTAQMTGGTTAGVLLQSAGSAISGSAPVQWMQQTGAGLAQSFGQMPLVQVPLQAAQAGLHAIGQSAPVQTIGGALANTGIGQTLIAARQTAQVNGVGPLGMAAGLIKSGAGSLAAGAGNAVSAITGNPIVQAAGGLVSNAAGGLATAVSPFLSAFGGIASAALPVVAVIGSIVAAVSLLGEHLDDIRSIINNVFGEQGVAVFDGFLNTITGIKDKIVGVFSPENLASVRTAIVGMFGENAGTGFDNIVSIGQSVIGVFQQIVNFGTQTVKPMFEQVFGWVSTTLLPGLLNAFNAIAPQIGPLVTNIGTAVMNVATLIGNAIQTILSVIENIVMVLVNVVATVAPPIIAAVSQIFANISNVVMSLQGIFDGLIQFITGVFTGNWSSAWEGVKSIFSNAFSALVELCKIPINAVIGVINGAINGINSILGSVTTIPEWVPVVGGKGFSMQLPTIPMLAKGGFTDGVSIAGEAGTEAVISFDPSVRSANIANWQKAGQMLGVDPVQAASVASAGSLTTDRVEVADIGGGSHAPDGTTTVGGGSFTFSPKITIQGNADYNVMMNAMTDAKDQFEQWFNEMMRKQQRTAYAR</sequence>
<dbReference type="InterPro" id="IPR010090">
    <property type="entry name" value="Phage_tape_meas"/>
</dbReference>
<keyword evidence="3" id="KW-0472">Membrane</keyword>
<evidence type="ECO:0000256" key="1">
    <source>
        <dbReference type="ARBA" id="ARBA00022465"/>
    </source>
</evidence>
<dbReference type="PANTHER" id="PTHR37813:SF1">
    <property type="entry name" value="FELS-2 PROPHAGE PROTEIN"/>
    <property type="match status" value="1"/>
</dbReference>
<accession>A0A8S5V8S8</accession>
<reference evidence="5" key="1">
    <citation type="journal article" date="2021" name="Proc. Natl. Acad. Sci. U.S.A.">
        <title>A Catalog of Tens of Thousands of Viruses from Human Metagenomes Reveals Hidden Associations with Chronic Diseases.</title>
        <authorList>
            <person name="Tisza M.J."/>
            <person name="Buck C.B."/>
        </authorList>
    </citation>
    <scope>NUCLEOTIDE SEQUENCE</scope>
    <source>
        <strain evidence="5">CtCpR1</strain>
    </source>
</reference>
<feature type="transmembrane region" description="Helical" evidence="3">
    <location>
        <begin position="932"/>
        <end position="952"/>
    </location>
</feature>
<feature type="transmembrane region" description="Helical" evidence="3">
    <location>
        <begin position="958"/>
        <end position="977"/>
    </location>
</feature>
<feature type="transmembrane region" description="Helical" evidence="3">
    <location>
        <begin position="810"/>
        <end position="835"/>
    </location>
</feature>
<protein>
    <submittedName>
        <fullName evidence="5">Minor tail protein</fullName>
    </submittedName>
</protein>
<keyword evidence="2" id="KW-1188">Viral release from host cell</keyword>